<name>A0ABP0GI91_CLALP</name>
<evidence type="ECO:0000256" key="1">
    <source>
        <dbReference type="SAM" id="MobiDB-lite"/>
    </source>
</evidence>
<keyword evidence="3" id="KW-1185">Reference proteome</keyword>
<evidence type="ECO:0000313" key="3">
    <source>
        <dbReference type="Proteomes" id="UP001642483"/>
    </source>
</evidence>
<evidence type="ECO:0000313" key="2">
    <source>
        <dbReference type="EMBL" id="CAK8691285.1"/>
    </source>
</evidence>
<proteinExistence type="predicted"/>
<accession>A0ABP0GI91</accession>
<dbReference type="Proteomes" id="UP001642483">
    <property type="component" value="Unassembled WGS sequence"/>
</dbReference>
<organism evidence="2 3">
    <name type="scientific">Clavelina lepadiformis</name>
    <name type="common">Light-bulb sea squirt</name>
    <name type="synonym">Ascidia lepadiformis</name>
    <dbReference type="NCBI Taxonomy" id="159417"/>
    <lineage>
        <taxon>Eukaryota</taxon>
        <taxon>Metazoa</taxon>
        <taxon>Chordata</taxon>
        <taxon>Tunicata</taxon>
        <taxon>Ascidiacea</taxon>
        <taxon>Aplousobranchia</taxon>
        <taxon>Clavelinidae</taxon>
        <taxon>Clavelina</taxon>
    </lineage>
</organism>
<feature type="region of interest" description="Disordered" evidence="1">
    <location>
        <begin position="1"/>
        <end position="41"/>
    </location>
</feature>
<protein>
    <submittedName>
        <fullName evidence="2">Uncharacterized protein</fullName>
    </submittedName>
</protein>
<feature type="region of interest" description="Disordered" evidence="1">
    <location>
        <begin position="119"/>
        <end position="141"/>
    </location>
</feature>
<gene>
    <name evidence="2" type="ORF">CVLEPA_LOCUS23859</name>
</gene>
<sequence length="303" mass="34303">MATVMSGTPHYPYETAGKSSLSRERRVRSLRNRESMPSASAYDYHHRGNRLYNHAHPAVVSTTQQLLCLTPSKSGVRSLKNGRQRSDVSIPSLPKFIEADRGFASVATFVTSDNVMDSTLTSPTPPVTHRSLPASKSPRFYYNHSKNTTPGSRGLYKLSSAKSLFEKKLSFKPPTPPVGQVRQPSKIKSENLRNYRAQLESYFGPRRSDMNVIARKMAPVLRVLPVSGRVIIREQNRSRLQNIQSNEKSNNDYDDEVSSQKRVRFTDQIGLPLVRNMTPNYRRKHSYILRWLETAGRSAHSLA</sequence>
<reference evidence="2 3" key="1">
    <citation type="submission" date="2024-02" db="EMBL/GenBank/DDBJ databases">
        <authorList>
            <person name="Daric V."/>
            <person name="Darras S."/>
        </authorList>
    </citation>
    <scope>NUCLEOTIDE SEQUENCE [LARGE SCALE GENOMIC DNA]</scope>
</reference>
<dbReference type="EMBL" id="CAWYQH010000119">
    <property type="protein sequence ID" value="CAK8691285.1"/>
    <property type="molecule type" value="Genomic_DNA"/>
</dbReference>
<comment type="caution">
    <text evidence="2">The sequence shown here is derived from an EMBL/GenBank/DDBJ whole genome shotgun (WGS) entry which is preliminary data.</text>
</comment>